<feature type="region of interest" description="Disordered" evidence="1">
    <location>
        <begin position="86"/>
        <end position="122"/>
    </location>
</feature>
<protein>
    <submittedName>
        <fullName evidence="2">Uncharacterized protein</fullName>
    </submittedName>
</protein>
<keyword evidence="3" id="KW-1185">Reference proteome</keyword>
<feature type="compositionally biased region" description="Basic and acidic residues" evidence="1">
    <location>
        <begin position="141"/>
        <end position="151"/>
    </location>
</feature>
<sequence>MAEFDDVPEVQPTIGIPVARPRTWVLVRDGVVTHVKHTMDWFKHPFGDNHGGRVVDGTGVDVAPGYFVDAKGNFTPAEGRTAPIPEGLPAYHSGPGTPAASPHEVAASLAGSTEPTEEGERHVDPALEHAAALATVEPRNKDMAEHDDGSEPVHTAGVTEYVDEGTADHEHPTDFAAVDAKAHD</sequence>
<accession>A0ABT1WBR7</accession>
<feature type="region of interest" description="Disordered" evidence="1">
    <location>
        <begin position="141"/>
        <end position="171"/>
    </location>
</feature>
<dbReference type="Proteomes" id="UP001524587">
    <property type="component" value="Unassembled WGS sequence"/>
</dbReference>
<proteinExistence type="predicted"/>
<dbReference type="EMBL" id="JAMSKV010000017">
    <property type="protein sequence ID" value="MCQ8279870.1"/>
    <property type="molecule type" value="Genomic_DNA"/>
</dbReference>
<gene>
    <name evidence="2" type="ORF">NFI95_15605</name>
</gene>
<comment type="caution">
    <text evidence="2">The sequence shown here is derived from an EMBL/GenBank/DDBJ whole genome shotgun (WGS) entry which is preliminary data.</text>
</comment>
<dbReference type="RefSeq" id="WP_422865359.1">
    <property type="nucleotide sequence ID" value="NZ_JAMSKV010000017.1"/>
</dbReference>
<evidence type="ECO:0000313" key="3">
    <source>
        <dbReference type="Proteomes" id="UP001524587"/>
    </source>
</evidence>
<reference evidence="2 3" key="1">
    <citation type="submission" date="2022-06" db="EMBL/GenBank/DDBJ databases">
        <title>Endosaccharibacter gen. nov., sp. nov., endophytic bacteria isolated from sugarcane.</title>
        <authorList>
            <person name="Pitiwittayakul N."/>
            <person name="Yukphan P."/>
            <person name="Charoenyingcharoen P."/>
            <person name="Tanasupawat S."/>
        </authorList>
    </citation>
    <scope>NUCLEOTIDE SEQUENCE [LARGE SCALE GENOMIC DNA]</scope>
    <source>
        <strain evidence="2 3">KSS8</strain>
    </source>
</reference>
<name>A0ABT1WBR7_9PROT</name>
<evidence type="ECO:0000313" key="2">
    <source>
        <dbReference type="EMBL" id="MCQ8279870.1"/>
    </source>
</evidence>
<organism evidence="2 3">
    <name type="scientific">Endosaccharibacter trunci</name>
    <dbReference type="NCBI Taxonomy" id="2812733"/>
    <lineage>
        <taxon>Bacteria</taxon>
        <taxon>Pseudomonadati</taxon>
        <taxon>Pseudomonadota</taxon>
        <taxon>Alphaproteobacteria</taxon>
        <taxon>Acetobacterales</taxon>
        <taxon>Acetobacteraceae</taxon>
        <taxon>Endosaccharibacter</taxon>
    </lineage>
</organism>
<evidence type="ECO:0000256" key="1">
    <source>
        <dbReference type="SAM" id="MobiDB-lite"/>
    </source>
</evidence>